<gene>
    <name evidence="1" type="ORF">H310_14807</name>
</gene>
<dbReference type="Gene3D" id="3.30.420.10">
    <property type="entry name" value="Ribonuclease H-like superfamily/Ribonuclease H"/>
    <property type="match status" value="1"/>
</dbReference>
<dbReference type="GeneID" id="20091857"/>
<evidence type="ECO:0000313" key="1">
    <source>
        <dbReference type="EMBL" id="ETV90404.1"/>
    </source>
</evidence>
<dbReference type="PANTHER" id="PTHR47169">
    <property type="entry name" value="OS01G0541250 PROTEIN"/>
    <property type="match status" value="1"/>
</dbReference>
<evidence type="ECO:0008006" key="2">
    <source>
        <dbReference type="Google" id="ProtNLM"/>
    </source>
</evidence>
<dbReference type="GO" id="GO:0003676">
    <property type="term" value="F:nucleic acid binding"/>
    <property type="evidence" value="ECO:0007669"/>
    <property type="project" value="InterPro"/>
</dbReference>
<accession>A0A024T8W8</accession>
<proteinExistence type="predicted"/>
<dbReference type="EMBL" id="KI914042">
    <property type="protein sequence ID" value="ETV90404.1"/>
    <property type="molecule type" value="Genomic_DNA"/>
</dbReference>
<dbReference type="AlphaFoldDB" id="A0A024T8W8"/>
<protein>
    <recommendedName>
        <fullName evidence="2">DDE-1 domain-containing protein</fullName>
    </recommendedName>
</protein>
<reference evidence="1" key="1">
    <citation type="submission" date="2013-12" db="EMBL/GenBank/DDBJ databases">
        <title>The Genome Sequence of Aphanomyces invadans NJM9701.</title>
        <authorList>
            <consortium name="The Broad Institute Genomics Platform"/>
            <person name="Russ C."/>
            <person name="Tyler B."/>
            <person name="van West P."/>
            <person name="Dieguez-Uribeondo J."/>
            <person name="Young S.K."/>
            <person name="Zeng Q."/>
            <person name="Gargeya S."/>
            <person name="Fitzgerald M."/>
            <person name="Abouelleil A."/>
            <person name="Alvarado L."/>
            <person name="Chapman S.B."/>
            <person name="Gainer-Dewar J."/>
            <person name="Goldberg J."/>
            <person name="Griggs A."/>
            <person name="Gujja S."/>
            <person name="Hansen M."/>
            <person name="Howarth C."/>
            <person name="Imamovic A."/>
            <person name="Ireland A."/>
            <person name="Larimer J."/>
            <person name="McCowan C."/>
            <person name="Murphy C."/>
            <person name="Pearson M."/>
            <person name="Poon T.W."/>
            <person name="Priest M."/>
            <person name="Roberts A."/>
            <person name="Saif S."/>
            <person name="Shea T."/>
            <person name="Sykes S."/>
            <person name="Wortman J."/>
            <person name="Nusbaum C."/>
            <person name="Birren B."/>
        </authorList>
    </citation>
    <scope>NUCLEOTIDE SEQUENCE [LARGE SCALE GENOMIC DNA]</scope>
    <source>
        <strain evidence="1">NJM9701</strain>
    </source>
</reference>
<dbReference type="VEuPathDB" id="FungiDB:H310_14807"/>
<organism evidence="1">
    <name type="scientific">Aphanomyces invadans</name>
    <dbReference type="NCBI Taxonomy" id="157072"/>
    <lineage>
        <taxon>Eukaryota</taxon>
        <taxon>Sar</taxon>
        <taxon>Stramenopiles</taxon>
        <taxon>Oomycota</taxon>
        <taxon>Saprolegniomycetes</taxon>
        <taxon>Saprolegniales</taxon>
        <taxon>Verrucalvaceae</taxon>
        <taxon>Aphanomyces</taxon>
    </lineage>
</organism>
<dbReference type="InterPro" id="IPR036397">
    <property type="entry name" value="RNaseH_sf"/>
</dbReference>
<dbReference type="RefSeq" id="XP_008880960.1">
    <property type="nucleotide sequence ID" value="XM_008882738.1"/>
</dbReference>
<sequence length="262" mass="30390">MGNTSIKWTKPKLKPEHLLQRLDFCSNLLQDYSKSNYTELFNVVHIDEKWFYITKLRHRFYLWTDEDNPPRHVQSKSHITKVYRSFLVDKVLPAIKAKWCWLTNDNDGVVYLQQNNARVHVTFDGPQVLSAAEHSELSIRVRNQPPQSPDLNVLDLGFFNSIQARQQTMEYRTIVELVLAVQTSFSALSTAKLEKTFGKLDRVMRAIVEAKGGNTYKIPRSKERGKDQIDEDVMASLQLMKLRVEEESKLDELCDFVNTIAV</sequence>
<name>A0A024T8W8_9STRA</name>
<dbReference type="OrthoDB" id="122798at2759"/>